<evidence type="ECO:0000256" key="1">
    <source>
        <dbReference type="ARBA" id="ARBA00023186"/>
    </source>
</evidence>
<dbReference type="Proteomes" id="UP001156701">
    <property type="component" value="Unassembled WGS sequence"/>
</dbReference>
<accession>A0AA42JYN8</accession>
<keyword evidence="1" id="KW-0143">Chaperone</keyword>
<dbReference type="InterPro" id="IPR036411">
    <property type="entry name" value="TorD-like_sf"/>
</dbReference>
<name>A0AA42JYN8_9GAMM</name>
<reference evidence="3" key="2">
    <citation type="submission" date="2023-07" db="EMBL/GenBank/DDBJ databases">
        <authorList>
            <person name="Yang W."/>
            <person name="Chen J."/>
            <person name="Ji P."/>
            <person name="Hu F."/>
        </authorList>
    </citation>
    <scope>NUCLEOTIDE SEQUENCE</scope>
    <source>
        <strain evidence="3">CRE-138-0111</strain>
    </source>
</reference>
<evidence type="ECO:0000313" key="3">
    <source>
        <dbReference type="EMBL" id="MDO7855082.1"/>
    </source>
</evidence>
<dbReference type="EMBL" id="JARRYG010000009">
    <property type="protein sequence ID" value="MDG4696621.1"/>
    <property type="molecule type" value="Genomic_DNA"/>
</dbReference>
<dbReference type="Pfam" id="PF02613">
    <property type="entry name" value="Nitrate_red_del"/>
    <property type="match status" value="1"/>
</dbReference>
<dbReference type="Gene3D" id="1.10.3480.10">
    <property type="entry name" value="TorD-like"/>
    <property type="match status" value="1"/>
</dbReference>
<comment type="caution">
    <text evidence="2">The sequence shown here is derived from an EMBL/GenBank/DDBJ whole genome shotgun (WGS) entry which is preliminary data.</text>
</comment>
<dbReference type="PANTHER" id="PTHR34227">
    <property type="entry name" value="CHAPERONE PROTEIN YCDY"/>
    <property type="match status" value="1"/>
</dbReference>
<dbReference type="PANTHER" id="PTHR34227:SF1">
    <property type="entry name" value="DIMETHYL SULFOXIDE REDUCTASE CHAPERONE-RELATED"/>
    <property type="match status" value="1"/>
</dbReference>
<proteinExistence type="predicted"/>
<dbReference type="Proteomes" id="UP001176478">
    <property type="component" value="Unassembled WGS sequence"/>
</dbReference>
<evidence type="ECO:0000313" key="2">
    <source>
        <dbReference type="EMBL" id="MDG4696621.1"/>
    </source>
</evidence>
<dbReference type="RefSeq" id="WP_131679970.1">
    <property type="nucleotide sequence ID" value="NZ_JARRYG010000009.1"/>
</dbReference>
<dbReference type="AlphaFoldDB" id="A0AA42JYN8"/>
<dbReference type="InterPro" id="IPR050289">
    <property type="entry name" value="TorD/DmsD_chaperones"/>
</dbReference>
<gene>
    <name evidence="2" type="ORF">P7V44_10265</name>
    <name evidence="3" type="ORF">Q5E86_01570</name>
</gene>
<sequence>MNNIPTFDYLYARQFAYDVLRRLLIEEPTPELLNYLDNTGLALFPCDEALPAMKNAIEEMGKDLQSRTLQANADSFEDLHWDFTRLFIGPEAPPAAPWESTYVSRDKLLFQENTLAVKTFYQKYGFQLPEGDMEAADHIGFELDFMWNLSQRIVAIADVGNELGEDAKKLLLGSSAFLDTHLLAFITPFCRAMHNHAETLFYRQLSSLLELFLRNDLKRINELVN</sequence>
<evidence type="ECO:0000313" key="5">
    <source>
        <dbReference type="Proteomes" id="UP001176478"/>
    </source>
</evidence>
<reference evidence="3" key="3">
    <citation type="journal article" date="2024" name="Int. J. Antimicrob. Agents">
        <title>Identification of a novel Providencia species showing multi-drug-resistant in three patients with hospital-acquired infection.</title>
        <authorList>
            <person name="Yang W."/>
            <person name="Chen J."/>
            <person name="Yang F."/>
            <person name="Ji P."/>
            <person name="Shen S."/>
            <person name="Yin D."/>
            <person name="Hu F."/>
        </authorList>
    </citation>
    <scope>NUCLEOTIDE SEQUENCE</scope>
    <source>
        <strain evidence="3">CRE-138-0111</strain>
    </source>
</reference>
<dbReference type="SUPFAM" id="SSF89155">
    <property type="entry name" value="TorD-like"/>
    <property type="match status" value="1"/>
</dbReference>
<dbReference type="EMBL" id="JAUQTG010000001">
    <property type="protein sequence ID" value="MDO7855082.1"/>
    <property type="molecule type" value="Genomic_DNA"/>
</dbReference>
<dbReference type="InterPro" id="IPR020945">
    <property type="entry name" value="DMSO/NO3_reduct_chaperone"/>
</dbReference>
<evidence type="ECO:0000313" key="4">
    <source>
        <dbReference type="Proteomes" id="UP001156701"/>
    </source>
</evidence>
<protein>
    <submittedName>
        <fullName evidence="2">Molecular chaperone TorD family protein</fullName>
    </submittedName>
</protein>
<keyword evidence="5" id="KW-1185">Reference proteome</keyword>
<reference evidence="2" key="1">
    <citation type="submission" date="2023-03" db="EMBL/GenBank/DDBJ databases">
        <title>a new species belonging to Providencia genus.</title>
        <authorList>
            <person name="Yang W."/>
            <person name="Hu F."/>
            <person name="Shen S."/>
            <person name="Ding L."/>
            <person name="Yin D."/>
        </authorList>
    </citation>
    <scope>NUCLEOTIDE SEQUENCE</scope>
    <source>
        <strain evidence="2">CRE-3FA-0001</strain>
    </source>
</reference>
<organism evidence="2 4">
    <name type="scientific">Providencia huashanensis</name>
    <dbReference type="NCBI Taxonomy" id="3037798"/>
    <lineage>
        <taxon>Bacteria</taxon>
        <taxon>Pseudomonadati</taxon>
        <taxon>Pseudomonadota</taxon>
        <taxon>Gammaproteobacteria</taxon>
        <taxon>Enterobacterales</taxon>
        <taxon>Morganellaceae</taxon>
        <taxon>Providencia</taxon>
    </lineage>
</organism>